<dbReference type="Proteomes" id="UP001498398">
    <property type="component" value="Unassembled WGS sequence"/>
</dbReference>
<sequence length="103" mass="11038">MKLSISIALAAIATTVGATTIVKRFDNRIEVNIPADSTLDMLCAEWRGACLATIAIKQPGANNGIFCERGFTANTANVFCETSPTTLYTDDVIGYLGLTRPEH</sequence>
<name>A0ABR1IWT4_9AGAR</name>
<keyword evidence="1" id="KW-0732">Signal</keyword>
<evidence type="ECO:0000256" key="1">
    <source>
        <dbReference type="SAM" id="SignalP"/>
    </source>
</evidence>
<evidence type="ECO:0000313" key="2">
    <source>
        <dbReference type="EMBL" id="KAK7442021.1"/>
    </source>
</evidence>
<comment type="caution">
    <text evidence="2">The sequence shown here is derived from an EMBL/GenBank/DDBJ whole genome shotgun (WGS) entry which is preliminary data.</text>
</comment>
<evidence type="ECO:0008006" key="4">
    <source>
        <dbReference type="Google" id="ProtNLM"/>
    </source>
</evidence>
<feature type="signal peptide" evidence="1">
    <location>
        <begin position="1"/>
        <end position="18"/>
    </location>
</feature>
<accession>A0ABR1IWT4</accession>
<dbReference type="EMBL" id="JBANRG010000060">
    <property type="protein sequence ID" value="KAK7442021.1"/>
    <property type="molecule type" value="Genomic_DNA"/>
</dbReference>
<reference evidence="2 3" key="1">
    <citation type="submission" date="2024-01" db="EMBL/GenBank/DDBJ databases">
        <title>A draft genome for the cacao thread blight pathogen Marasmiellus scandens.</title>
        <authorList>
            <person name="Baruah I.K."/>
            <person name="Leung J."/>
            <person name="Bukari Y."/>
            <person name="Amoako-Attah I."/>
            <person name="Meinhardt L.W."/>
            <person name="Bailey B.A."/>
            <person name="Cohen S.P."/>
        </authorList>
    </citation>
    <scope>NUCLEOTIDE SEQUENCE [LARGE SCALE GENOMIC DNA]</scope>
    <source>
        <strain evidence="2 3">GH-19</strain>
    </source>
</reference>
<gene>
    <name evidence="2" type="ORF">VKT23_016298</name>
</gene>
<feature type="chain" id="PRO_5047012093" description="Small secreted protein" evidence="1">
    <location>
        <begin position="19"/>
        <end position="103"/>
    </location>
</feature>
<evidence type="ECO:0000313" key="3">
    <source>
        <dbReference type="Proteomes" id="UP001498398"/>
    </source>
</evidence>
<organism evidence="2 3">
    <name type="scientific">Marasmiellus scandens</name>
    <dbReference type="NCBI Taxonomy" id="2682957"/>
    <lineage>
        <taxon>Eukaryota</taxon>
        <taxon>Fungi</taxon>
        <taxon>Dikarya</taxon>
        <taxon>Basidiomycota</taxon>
        <taxon>Agaricomycotina</taxon>
        <taxon>Agaricomycetes</taxon>
        <taxon>Agaricomycetidae</taxon>
        <taxon>Agaricales</taxon>
        <taxon>Marasmiineae</taxon>
        <taxon>Omphalotaceae</taxon>
        <taxon>Marasmiellus</taxon>
    </lineage>
</organism>
<keyword evidence="3" id="KW-1185">Reference proteome</keyword>
<protein>
    <recommendedName>
        <fullName evidence="4">Small secreted protein</fullName>
    </recommendedName>
</protein>
<proteinExistence type="predicted"/>